<dbReference type="OMA" id="TYAMSME"/>
<reference evidence="3 4" key="1">
    <citation type="journal article" date="2007" name="Science">
        <title>Genomic minimalism in the early diverging intestinal parasite Giardia lamblia.</title>
        <authorList>
            <person name="Morrison H.G."/>
            <person name="McArthur A.G."/>
            <person name="Gillin F.D."/>
            <person name="Aley S.B."/>
            <person name="Adam R.D."/>
            <person name="Olsen G.J."/>
            <person name="Best A.A."/>
            <person name="Cande W.Z."/>
            <person name="Chen F."/>
            <person name="Cipriano M.J."/>
            <person name="Davids B.J."/>
            <person name="Dawson S.C."/>
            <person name="Elmendorf H.G."/>
            <person name="Hehl A.B."/>
            <person name="Holder M.E."/>
            <person name="Huse S.M."/>
            <person name="Kim U.U."/>
            <person name="Lasek-Nesselquist E."/>
            <person name="Manning G."/>
            <person name="Nigam A."/>
            <person name="Nixon J.E."/>
            <person name="Palm D."/>
            <person name="Passamaneck N.E."/>
            <person name="Prabhu A."/>
            <person name="Reich C.I."/>
            <person name="Reiner D.S."/>
            <person name="Samuelson J."/>
            <person name="Svard S.G."/>
            <person name="Sogin M.L."/>
        </authorList>
    </citation>
    <scope>NUCLEOTIDE SEQUENCE [LARGE SCALE GENOMIC DNA]</scope>
    <source>
        <strain evidence="3 4">WB C6</strain>
    </source>
</reference>
<feature type="compositionally biased region" description="Polar residues" evidence="2">
    <location>
        <begin position="1022"/>
        <end position="1043"/>
    </location>
</feature>
<name>A8BNH0_GIAIC</name>
<feature type="coiled-coil region" evidence="1">
    <location>
        <begin position="1059"/>
        <end position="1127"/>
    </location>
</feature>
<dbReference type="HOGENOM" id="CLU_256095_0_0_1"/>
<dbReference type="RefSeq" id="XP_001705911.1">
    <property type="nucleotide sequence ID" value="XM_001705859.1"/>
</dbReference>
<evidence type="ECO:0000256" key="1">
    <source>
        <dbReference type="SAM" id="Coils"/>
    </source>
</evidence>
<dbReference type="GeneID" id="5698796"/>
<feature type="region of interest" description="Disordered" evidence="2">
    <location>
        <begin position="711"/>
        <end position="760"/>
    </location>
</feature>
<organism evidence="3 4">
    <name type="scientific">Giardia intestinalis (strain ATCC 50803 / WB clone C6)</name>
    <name type="common">Giardia lamblia</name>
    <dbReference type="NCBI Taxonomy" id="184922"/>
    <lineage>
        <taxon>Eukaryota</taxon>
        <taxon>Metamonada</taxon>
        <taxon>Diplomonadida</taxon>
        <taxon>Hexamitidae</taxon>
        <taxon>Giardiinae</taxon>
        <taxon>Giardia</taxon>
    </lineage>
</organism>
<keyword evidence="4" id="KW-1185">Reference proteome</keyword>
<dbReference type="SUPFAM" id="SSF48403">
    <property type="entry name" value="Ankyrin repeat"/>
    <property type="match status" value="1"/>
</dbReference>
<protein>
    <submittedName>
        <fullName evidence="3">Coiled-coil protein</fullName>
    </submittedName>
</protein>
<keyword evidence="1" id="KW-0175">Coiled coil</keyword>
<feature type="region of interest" description="Disordered" evidence="2">
    <location>
        <begin position="338"/>
        <end position="385"/>
    </location>
</feature>
<dbReference type="PANTHER" id="PTHR24120">
    <property type="entry name" value="GH07239P"/>
    <property type="match status" value="1"/>
</dbReference>
<dbReference type="VEuPathDB" id="GiardiaDB:GL50803_9515"/>
<feature type="compositionally biased region" description="Polar residues" evidence="2">
    <location>
        <begin position="200"/>
        <end position="216"/>
    </location>
</feature>
<feature type="region of interest" description="Disordered" evidence="2">
    <location>
        <begin position="1322"/>
        <end position="1374"/>
    </location>
</feature>
<proteinExistence type="predicted"/>
<dbReference type="InterPro" id="IPR002110">
    <property type="entry name" value="Ankyrin_rpt"/>
</dbReference>
<comment type="caution">
    <text evidence="3">The sequence shown here is derived from an EMBL/GenBank/DDBJ whole genome shotgun (WGS) entry which is preliminary data.</text>
</comment>
<dbReference type="Gene3D" id="1.25.40.20">
    <property type="entry name" value="Ankyrin repeat-containing domain"/>
    <property type="match status" value="1"/>
</dbReference>
<dbReference type="PANTHER" id="PTHR24120:SF4">
    <property type="entry name" value="GH07239P"/>
    <property type="match status" value="1"/>
</dbReference>
<feature type="coiled-coil region" evidence="1">
    <location>
        <begin position="1219"/>
        <end position="1246"/>
    </location>
</feature>
<feature type="region of interest" description="Disordered" evidence="2">
    <location>
        <begin position="299"/>
        <end position="319"/>
    </location>
</feature>
<evidence type="ECO:0000256" key="2">
    <source>
        <dbReference type="SAM" id="MobiDB-lite"/>
    </source>
</evidence>
<evidence type="ECO:0000313" key="3">
    <source>
        <dbReference type="EMBL" id="KAE8302526.1"/>
    </source>
</evidence>
<accession>A8BNH0</accession>
<dbReference type="KEGG" id="gla:GL50803_009515"/>
<dbReference type="Pfam" id="PF12796">
    <property type="entry name" value="Ank_2"/>
    <property type="match status" value="1"/>
</dbReference>
<feature type="compositionally biased region" description="Polar residues" evidence="2">
    <location>
        <begin position="338"/>
        <end position="349"/>
    </location>
</feature>
<feature type="coiled-coil region" evidence="1">
    <location>
        <begin position="824"/>
        <end position="971"/>
    </location>
</feature>
<feature type="region of interest" description="Disordered" evidence="2">
    <location>
        <begin position="1022"/>
        <end position="1045"/>
    </location>
</feature>
<evidence type="ECO:0000313" key="4">
    <source>
        <dbReference type="Proteomes" id="UP000001548"/>
    </source>
</evidence>
<feature type="compositionally biased region" description="Polar residues" evidence="2">
    <location>
        <begin position="727"/>
        <end position="738"/>
    </location>
</feature>
<sequence length="1374" mass="150345">MSVKASADWFECALAGNAASIRNAKKKWKGSKDNDGNTALMLVSKLEDNSVFDLLIYEEAGNMNNEGHSALSIAVLARRMDKVERLATLEGSMILGRGCTALIYAASVQDADVVPLLAPYSIIDQRNDEGYSALDIAVMNNDLAFVTSLIGAARVDLDTLDMALRYSLTPDSVRVNQVLMDYRATTYPNSDPFDPDARPTSHQAPSTTITSLNHQGTIDPKSTDVVPSEDSMQSRSEKQKSGRFSRAGSKQSSVRRTPKLDNASFSNSALVQSVARIGTPGPEEASSVYGHPLSNRSFESSTNYADQTASRLTNGSVRLQDMGDPEYAVSRFGDTVRSTSLMGEPSQSAADLKPQKGGRASRAGSKQSSVRRTPKLETASFSNSTLVQSVARIETPAPEDMMPAGRQVAAGSSAAYGETYAMSMEAPVDGYVDSELQYSVTPNEILTNVGSSQGGGQGFTNSAVLSRLRTPTSSVIADNGTQGLGIAPTRALKSASQPLNAYSAGSFSQAGCHGSVLSTRSITESMPVQSRRALPESASVTQLQELVREKQAIIDDLQNQNMKLNKELVEVKRSLHKAELVSGSASQGHWATQSSIDKTNLVIADMQEQAREMKTEAIRAKNFFERERERLNGDISEKTKRIAVLENTNRNMETSCERLRAANKDLIEQLTKKKTDDNITEMVVAQKDAEIGELRDRIKELESDVVRLTQKVSSHTSVAGRSRSGDETTVSQLTNDSNLRGYPAQAGNSTKLSAGPDEAGASEASLQDVVRQLTTMNNSKDIIISELRGELANLRDISRHSQQDHGASRSKADDMEMYDVKMALADLQARHDALSEDNSKTLEKLRVRTRELQGLVEEVEGEIPAGNLGTQTDISRMKAIVKVKNREIAELKESALNTASRHAATCKAINAENERLNAALRRKENELAKVHSELSTARDFQDHVEGVRSENTQLMKEMKRMRSELEKQANIHPELAKYESLVKTLGEENDTMRRVLKKRKEQIEYLKNGGDPSLLHTVGTGSKLSGTNTPISKTQTLNSTSPHSDIINRDAKGNDVLLVKKLTEEVRSYGDKVTELSRMIALKDAEISLLRKQTTDGATYKDLLCLLNEKMKRVDQLNADVEQRDREISKLVTINRTGTAKPKGLTASIHKSAAISRFYSHDEVKDLLKQLSDKEAEIALLKSENMNNSYEKIHNLGDKFTVVKIENLEDKVAVLNAHLADREGTIERLQAQLQDAELALQSHRANLGLIGIGGLMASGSYTSHRDRASASPSTVMSPDLAYSKSLEASNASLQQKLADSKLKIADAQQELEWAQMRMDSMHSDLQKYKSRSGAANTPTAEGRTPQQHSTPLSMTGQRPVLEPKNHTPVYSRGK</sequence>
<dbReference type="Proteomes" id="UP000001548">
    <property type="component" value="Unassembled WGS sequence"/>
</dbReference>
<feature type="region of interest" description="Disordered" evidence="2">
    <location>
        <begin position="186"/>
        <end position="265"/>
    </location>
</feature>
<feature type="coiled-coil region" evidence="1">
    <location>
        <begin position="540"/>
        <end position="711"/>
    </location>
</feature>
<feature type="compositionally biased region" description="Polar residues" evidence="2">
    <location>
        <begin position="1333"/>
        <end position="1356"/>
    </location>
</feature>
<feature type="compositionally biased region" description="Polar residues" evidence="2">
    <location>
        <begin position="299"/>
        <end position="317"/>
    </location>
</feature>
<dbReference type="InterPro" id="IPR036770">
    <property type="entry name" value="Ankyrin_rpt-contain_sf"/>
</dbReference>
<dbReference type="SMART" id="SM00248">
    <property type="entry name" value="ANK"/>
    <property type="match status" value="4"/>
</dbReference>
<gene>
    <name evidence="3" type="ORF">GL50803_009515</name>
</gene>
<feature type="coiled-coil region" evidence="1">
    <location>
        <begin position="1283"/>
        <end position="1317"/>
    </location>
</feature>
<dbReference type="EMBL" id="AACB03000004">
    <property type="protein sequence ID" value="KAE8302526.1"/>
    <property type="molecule type" value="Genomic_DNA"/>
</dbReference>